<organism evidence="2 3">
    <name type="scientific">Trichonephila clavata</name>
    <name type="common">Joro spider</name>
    <name type="synonym">Nephila clavata</name>
    <dbReference type="NCBI Taxonomy" id="2740835"/>
    <lineage>
        <taxon>Eukaryota</taxon>
        <taxon>Metazoa</taxon>
        <taxon>Ecdysozoa</taxon>
        <taxon>Arthropoda</taxon>
        <taxon>Chelicerata</taxon>
        <taxon>Arachnida</taxon>
        <taxon>Araneae</taxon>
        <taxon>Araneomorphae</taxon>
        <taxon>Entelegynae</taxon>
        <taxon>Araneoidea</taxon>
        <taxon>Nephilidae</taxon>
        <taxon>Trichonephila</taxon>
    </lineage>
</organism>
<dbReference type="Proteomes" id="UP000887116">
    <property type="component" value="Unassembled WGS sequence"/>
</dbReference>
<protein>
    <submittedName>
        <fullName evidence="2">Uncharacterized protein</fullName>
    </submittedName>
</protein>
<dbReference type="AlphaFoldDB" id="A0A8X6IZR2"/>
<gene>
    <name evidence="2" type="ORF">TNCT_271791</name>
</gene>
<name>A0A8X6IZR2_TRICU</name>
<feature type="transmembrane region" description="Helical" evidence="1">
    <location>
        <begin position="21"/>
        <end position="42"/>
    </location>
</feature>
<keyword evidence="3" id="KW-1185">Reference proteome</keyword>
<reference evidence="2" key="1">
    <citation type="submission" date="2020-07" db="EMBL/GenBank/DDBJ databases">
        <title>Multicomponent nature underlies the extraordinary mechanical properties of spider dragline silk.</title>
        <authorList>
            <person name="Kono N."/>
            <person name="Nakamura H."/>
            <person name="Mori M."/>
            <person name="Yoshida Y."/>
            <person name="Ohtoshi R."/>
            <person name="Malay A.D."/>
            <person name="Moran D.A.P."/>
            <person name="Tomita M."/>
            <person name="Numata K."/>
            <person name="Arakawa K."/>
        </authorList>
    </citation>
    <scope>NUCLEOTIDE SEQUENCE</scope>
</reference>
<keyword evidence="1" id="KW-0812">Transmembrane</keyword>
<feature type="non-terminal residue" evidence="2">
    <location>
        <position position="1"/>
    </location>
</feature>
<evidence type="ECO:0000256" key="1">
    <source>
        <dbReference type="SAM" id="Phobius"/>
    </source>
</evidence>
<evidence type="ECO:0000313" key="2">
    <source>
        <dbReference type="EMBL" id="GFR14250.1"/>
    </source>
</evidence>
<comment type="caution">
    <text evidence="2">The sequence shown here is derived from an EMBL/GenBank/DDBJ whole genome shotgun (WGS) entry which is preliminary data.</text>
</comment>
<dbReference type="EMBL" id="BMAO01017235">
    <property type="protein sequence ID" value="GFR14250.1"/>
    <property type="molecule type" value="Genomic_DNA"/>
</dbReference>
<keyword evidence="1" id="KW-1133">Transmembrane helix</keyword>
<proteinExistence type="predicted"/>
<sequence>FTISLALLGSLCLAREDIMQAFLYCVVTFLSISLNFISAATLGRSVDVTNRRSFAEVTRSPNYDEEMMKKCLAKCKKHDRPMDCQEVLENGNKRVVSTPFGQEAE</sequence>
<accession>A0A8X6IZR2</accession>
<evidence type="ECO:0000313" key="3">
    <source>
        <dbReference type="Proteomes" id="UP000887116"/>
    </source>
</evidence>
<keyword evidence="1" id="KW-0472">Membrane</keyword>